<evidence type="ECO:0000313" key="6">
    <source>
        <dbReference type="Proteomes" id="UP000198788"/>
    </source>
</evidence>
<keyword evidence="2" id="KW-0521">NADP</keyword>
<dbReference type="OrthoDB" id="9800865at2"/>
<keyword evidence="3" id="KW-0560">Oxidoreductase</keyword>
<gene>
    <name evidence="5" type="ORF">SAMN05192570_1573</name>
</gene>
<dbReference type="Pfam" id="PF01872">
    <property type="entry name" value="RibD_C"/>
    <property type="match status" value="1"/>
</dbReference>
<dbReference type="GO" id="GO:0008703">
    <property type="term" value="F:5-amino-6-(5-phosphoribosylamino)uracil reductase activity"/>
    <property type="evidence" value="ECO:0007669"/>
    <property type="project" value="InterPro"/>
</dbReference>
<dbReference type="SUPFAM" id="SSF53597">
    <property type="entry name" value="Dihydrofolate reductase-like"/>
    <property type="match status" value="1"/>
</dbReference>
<proteinExistence type="predicted"/>
<protein>
    <submittedName>
        <fullName evidence="5">Diaminohydroxyphosphoribosylaminopyrimidine deaminase / 5-amino-6-(5-phosphoribosylamino)uracil reductase</fullName>
    </submittedName>
</protein>
<dbReference type="GO" id="GO:0009231">
    <property type="term" value="P:riboflavin biosynthetic process"/>
    <property type="evidence" value="ECO:0007669"/>
    <property type="project" value="UniProtKB-UniPathway"/>
</dbReference>
<dbReference type="InterPro" id="IPR011549">
    <property type="entry name" value="RibD_C"/>
</dbReference>
<name>A0A1I6Q4U8_9CAUL</name>
<evidence type="ECO:0000313" key="5">
    <source>
        <dbReference type="EMBL" id="SFS47463.1"/>
    </source>
</evidence>
<dbReference type="PANTHER" id="PTHR38011:SF7">
    <property type="entry name" value="2,5-DIAMINO-6-RIBOSYLAMINO-4(3H)-PYRIMIDINONE 5'-PHOSPHATE REDUCTASE"/>
    <property type="match status" value="1"/>
</dbReference>
<comment type="pathway">
    <text evidence="1">Cofactor biosynthesis; riboflavin biosynthesis.</text>
</comment>
<dbReference type="UniPathway" id="UPA00275"/>
<evidence type="ECO:0000256" key="1">
    <source>
        <dbReference type="ARBA" id="ARBA00005104"/>
    </source>
</evidence>
<reference evidence="6" key="1">
    <citation type="submission" date="2016-10" db="EMBL/GenBank/DDBJ databases">
        <authorList>
            <person name="Varghese N."/>
            <person name="Submissions S."/>
        </authorList>
    </citation>
    <scope>NUCLEOTIDE SEQUENCE [LARGE SCALE GENOMIC DNA]</scope>
    <source>
        <strain evidence="6">CGMCC 1.10683</strain>
    </source>
</reference>
<accession>A0A1I6Q4U8</accession>
<dbReference type="Gene3D" id="3.40.430.10">
    <property type="entry name" value="Dihydrofolate Reductase, subunit A"/>
    <property type="match status" value="1"/>
</dbReference>
<dbReference type="InterPro" id="IPR050765">
    <property type="entry name" value="Riboflavin_Biosynth_HTPR"/>
</dbReference>
<sequence>MRPSVTLKLATSLDGRIATATGESKWITGEAARLEGHRLRAAHDAILVGVETVLADDPELTARLPGRPVDQPLRVVLDSRLRTPPTAMVARGDALILTAMEPAAIGAARVERIDAPDGRPSPAAALRAIQRAGAHLVLIEGGGQVAASFLRAGLVDRLEWFRAPILLGGEGRPCVAALALAKLADAPKFRRLSAEPLGDDLWERYERI</sequence>
<keyword evidence="6" id="KW-1185">Reference proteome</keyword>
<evidence type="ECO:0000256" key="3">
    <source>
        <dbReference type="ARBA" id="ARBA00023002"/>
    </source>
</evidence>
<dbReference type="RefSeq" id="WP_092308487.1">
    <property type="nucleotide sequence ID" value="NZ_FOZV01000002.1"/>
</dbReference>
<dbReference type="PANTHER" id="PTHR38011">
    <property type="entry name" value="DIHYDROFOLATE REDUCTASE FAMILY PROTEIN (AFU_ORTHOLOGUE AFUA_8G06820)"/>
    <property type="match status" value="1"/>
</dbReference>
<organism evidence="5 6">
    <name type="scientific">Brevundimonas viscosa</name>
    <dbReference type="NCBI Taxonomy" id="871741"/>
    <lineage>
        <taxon>Bacteria</taxon>
        <taxon>Pseudomonadati</taxon>
        <taxon>Pseudomonadota</taxon>
        <taxon>Alphaproteobacteria</taxon>
        <taxon>Caulobacterales</taxon>
        <taxon>Caulobacteraceae</taxon>
        <taxon>Brevundimonas</taxon>
    </lineage>
</organism>
<dbReference type="InterPro" id="IPR002734">
    <property type="entry name" value="RibDG_C"/>
</dbReference>
<feature type="domain" description="Bacterial bifunctional deaminase-reductase C-terminal" evidence="4">
    <location>
        <begin position="3"/>
        <end position="200"/>
    </location>
</feature>
<evidence type="ECO:0000259" key="4">
    <source>
        <dbReference type="Pfam" id="PF01872"/>
    </source>
</evidence>
<dbReference type="Proteomes" id="UP000198788">
    <property type="component" value="Unassembled WGS sequence"/>
</dbReference>
<dbReference type="NCBIfam" id="TIGR00227">
    <property type="entry name" value="ribD_Cterm"/>
    <property type="match status" value="1"/>
</dbReference>
<dbReference type="STRING" id="871741.SAMN05192570_1573"/>
<dbReference type="GO" id="GO:0050661">
    <property type="term" value="F:NADP binding"/>
    <property type="evidence" value="ECO:0007669"/>
    <property type="project" value="InterPro"/>
</dbReference>
<dbReference type="EMBL" id="FOZV01000002">
    <property type="protein sequence ID" value="SFS47463.1"/>
    <property type="molecule type" value="Genomic_DNA"/>
</dbReference>
<dbReference type="AlphaFoldDB" id="A0A1I6Q4U8"/>
<evidence type="ECO:0000256" key="2">
    <source>
        <dbReference type="ARBA" id="ARBA00022857"/>
    </source>
</evidence>
<dbReference type="InterPro" id="IPR024072">
    <property type="entry name" value="DHFR-like_dom_sf"/>
</dbReference>